<dbReference type="GO" id="GO:0070740">
    <property type="term" value="F:tubulin-glutamic acid ligase activity"/>
    <property type="evidence" value="ECO:0007669"/>
    <property type="project" value="TreeGrafter"/>
</dbReference>
<dbReference type="SUPFAM" id="SSF56059">
    <property type="entry name" value="Glutathione synthetase ATP-binding domain-like"/>
    <property type="match status" value="1"/>
</dbReference>
<feature type="compositionally biased region" description="Polar residues" evidence="4">
    <location>
        <begin position="632"/>
        <end position="641"/>
    </location>
</feature>
<dbReference type="PANTHER" id="PTHR12241:SF118">
    <property type="entry name" value="TUBULIN POLYGLUTAMYLASE TTLL2-RELATED"/>
    <property type="match status" value="1"/>
</dbReference>
<evidence type="ECO:0000256" key="1">
    <source>
        <dbReference type="ARBA" id="ARBA00022598"/>
    </source>
</evidence>
<evidence type="ECO:0008006" key="7">
    <source>
        <dbReference type="Google" id="ProtNLM"/>
    </source>
</evidence>
<feature type="region of interest" description="Disordered" evidence="4">
    <location>
        <begin position="578"/>
        <end position="641"/>
    </location>
</feature>
<evidence type="ECO:0000256" key="3">
    <source>
        <dbReference type="ARBA" id="ARBA00022840"/>
    </source>
</evidence>
<organism evidence="5 6">
    <name type="scientific">Littorina saxatilis</name>
    <dbReference type="NCBI Taxonomy" id="31220"/>
    <lineage>
        <taxon>Eukaryota</taxon>
        <taxon>Metazoa</taxon>
        <taxon>Spiralia</taxon>
        <taxon>Lophotrochozoa</taxon>
        <taxon>Mollusca</taxon>
        <taxon>Gastropoda</taxon>
        <taxon>Caenogastropoda</taxon>
        <taxon>Littorinimorpha</taxon>
        <taxon>Littorinoidea</taxon>
        <taxon>Littorinidae</taxon>
        <taxon>Littorina</taxon>
    </lineage>
</organism>
<comment type="caution">
    <text evidence="5">The sequence shown here is derived from an EMBL/GenBank/DDBJ whole genome shotgun (WGS) entry which is preliminary data.</text>
</comment>
<dbReference type="AlphaFoldDB" id="A0AAN9BPY6"/>
<feature type="compositionally biased region" description="Basic residues" evidence="4">
    <location>
        <begin position="387"/>
        <end position="396"/>
    </location>
</feature>
<feature type="region of interest" description="Disordered" evidence="4">
    <location>
        <begin position="687"/>
        <end position="731"/>
    </location>
</feature>
<dbReference type="GO" id="GO:0036064">
    <property type="term" value="C:ciliary basal body"/>
    <property type="evidence" value="ECO:0007669"/>
    <property type="project" value="TreeGrafter"/>
</dbReference>
<evidence type="ECO:0000256" key="2">
    <source>
        <dbReference type="ARBA" id="ARBA00022741"/>
    </source>
</evidence>
<protein>
    <recommendedName>
        <fullName evidence="7">Tubulin polyglutamylase TTLL2</fullName>
    </recommendedName>
</protein>
<evidence type="ECO:0000256" key="4">
    <source>
        <dbReference type="SAM" id="MobiDB-lite"/>
    </source>
</evidence>
<name>A0AAN9BPY6_9CAEN</name>
<evidence type="ECO:0000313" key="6">
    <source>
        <dbReference type="Proteomes" id="UP001374579"/>
    </source>
</evidence>
<feature type="region of interest" description="Disordered" evidence="4">
    <location>
        <begin position="484"/>
        <end position="542"/>
    </location>
</feature>
<keyword evidence="6" id="KW-1185">Reference proteome</keyword>
<dbReference type="PROSITE" id="PS51221">
    <property type="entry name" value="TTL"/>
    <property type="match status" value="1"/>
</dbReference>
<dbReference type="GO" id="GO:0005524">
    <property type="term" value="F:ATP binding"/>
    <property type="evidence" value="ECO:0007669"/>
    <property type="project" value="UniProtKB-KW"/>
</dbReference>
<dbReference type="GO" id="GO:0015631">
    <property type="term" value="F:tubulin binding"/>
    <property type="evidence" value="ECO:0007669"/>
    <property type="project" value="TreeGrafter"/>
</dbReference>
<dbReference type="Pfam" id="PF03133">
    <property type="entry name" value="TTL"/>
    <property type="match status" value="1"/>
</dbReference>
<gene>
    <name evidence="5" type="ORF">V1264_015400</name>
</gene>
<sequence>MSVLPEQPPFVFRLNENGTGPDLLRQVFLERGWLEFDEDGQYEYDWNLWWRTSRFRTSDYDGIYPWQRLNHYPKSTLITKKDCLARNLKRMRCVHGASIFNFSPMSFNLPNDYTKYVKVYGTLRQKENRIDGRMPLWICKPADLSRGRGIFIFRDLSELIYDCNAVVQHYIENPMLIGGYKFDLRIYVAVISFQPLRIYIHEEGIARFSTAKFDLNSTNNIFAHLTNTSINKHSPGYTEDKDKVGPGCKWTLTQLRRYFLSNNINDRMLWRRIVNIVILTLLIQVPQVQKVDNCFELYGFDVLIDENLKPWLLEVNFSPSLGSDCQADVIAKKPVLHDLLDLLHFKGKDAERGGDDFLHFYRTFSGHVVGQRRGSLSRKGAHEKPGRKSSRQARHSARADDAAQAGDSDNYGLPLMGQQSVLQDDVSVKVEGQCDAEETGGILVNKRGVSVERTSAVQGADRNYVEEMLDNVMDQALMDREALVNSASRSPPPLGKVHSKASVSADSHNSGTSSDSKVSKLSTDSGIASNSENSEDLKLSRDRGLARASKSVSSTFSCLPEVMSRSRHGSGIHRVDSVGREEMPLHLPSLQNSASSKRSKRSRNSILTPRSVTNSVSENHDLPERGRLHNENLGQSRSKSLSMKSLHTITNDHISNPHQPQLMEDSAYPMTHRSFASVSIASVKSSAMAGSRRSMPQRNQSSLSQGVSSSRFMQPHPRHQRFQHNRSAQHGGFASLSKKVGDFHLVFPFNEVTHKVSQTGNMDAKTVIRESLRLLKDALNAVSSSKSSAGQCYGAESEGLWQPLRPLKRDS</sequence>
<dbReference type="PANTHER" id="PTHR12241">
    <property type="entry name" value="TUBULIN POLYGLUTAMYLASE"/>
    <property type="match status" value="1"/>
</dbReference>
<feature type="compositionally biased region" description="Polar residues" evidence="4">
    <location>
        <begin position="606"/>
        <end position="617"/>
    </location>
</feature>
<proteinExistence type="predicted"/>
<keyword evidence="2" id="KW-0547">Nucleotide-binding</keyword>
<dbReference type="Proteomes" id="UP001374579">
    <property type="component" value="Unassembled WGS sequence"/>
</dbReference>
<keyword evidence="3" id="KW-0067">ATP-binding</keyword>
<dbReference type="Gene3D" id="3.30.470.20">
    <property type="entry name" value="ATP-grasp fold, B domain"/>
    <property type="match status" value="1"/>
</dbReference>
<feature type="compositionally biased region" description="Basic and acidic residues" evidence="4">
    <location>
        <begin position="618"/>
        <end position="630"/>
    </location>
</feature>
<evidence type="ECO:0000313" key="5">
    <source>
        <dbReference type="EMBL" id="KAK7107485.1"/>
    </source>
</evidence>
<dbReference type="InterPro" id="IPR004344">
    <property type="entry name" value="TTL/TTLL_fam"/>
</dbReference>
<accession>A0AAN9BPY6</accession>
<feature type="compositionally biased region" description="Polar residues" evidence="4">
    <location>
        <begin position="501"/>
        <end position="532"/>
    </location>
</feature>
<reference evidence="5 6" key="1">
    <citation type="submission" date="2024-02" db="EMBL/GenBank/DDBJ databases">
        <title>Chromosome-scale genome assembly of the rough periwinkle Littorina saxatilis.</title>
        <authorList>
            <person name="De Jode A."/>
            <person name="Faria R."/>
            <person name="Formenti G."/>
            <person name="Sims Y."/>
            <person name="Smith T.P."/>
            <person name="Tracey A."/>
            <person name="Wood J.M.D."/>
            <person name="Zagrodzka Z.B."/>
            <person name="Johannesson K."/>
            <person name="Butlin R.K."/>
            <person name="Leder E.H."/>
        </authorList>
    </citation>
    <scope>NUCLEOTIDE SEQUENCE [LARGE SCALE GENOMIC DNA]</scope>
    <source>
        <strain evidence="5">Snail1</strain>
        <tissue evidence="5">Muscle</tissue>
    </source>
</reference>
<keyword evidence="1" id="KW-0436">Ligase</keyword>
<feature type="region of interest" description="Disordered" evidence="4">
    <location>
        <begin position="371"/>
        <end position="415"/>
    </location>
</feature>
<feature type="compositionally biased region" description="Low complexity" evidence="4">
    <location>
        <begin position="701"/>
        <end position="710"/>
    </location>
</feature>
<dbReference type="EMBL" id="JBAMIC010000004">
    <property type="protein sequence ID" value="KAK7107485.1"/>
    <property type="molecule type" value="Genomic_DNA"/>
</dbReference>
<dbReference type="GO" id="GO:0000226">
    <property type="term" value="P:microtubule cytoskeleton organization"/>
    <property type="evidence" value="ECO:0007669"/>
    <property type="project" value="TreeGrafter"/>
</dbReference>